<comment type="caution">
    <text evidence="1">The sequence shown here is derived from an EMBL/GenBank/DDBJ whole genome shotgun (WGS) entry which is preliminary data.</text>
</comment>
<dbReference type="AlphaFoldDB" id="A0AAE0BUT8"/>
<proteinExistence type="predicted"/>
<evidence type="ECO:0000313" key="2">
    <source>
        <dbReference type="Proteomes" id="UP001190700"/>
    </source>
</evidence>
<keyword evidence="2" id="KW-1185">Reference proteome</keyword>
<accession>A0AAE0BUT8</accession>
<reference evidence="1 2" key="1">
    <citation type="journal article" date="2015" name="Genome Biol. Evol.">
        <title>Comparative Genomics of a Bacterivorous Green Alga Reveals Evolutionary Causalities and Consequences of Phago-Mixotrophic Mode of Nutrition.</title>
        <authorList>
            <person name="Burns J.A."/>
            <person name="Paasch A."/>
            <person name="Narechania A."/>
            <person name="Kim E."/>
        </authorList>
    </citation>
    <scope>NUCLEOTIDE SEQUENCE [LARGE SCALE GENOMIC DNA]</scope>
    <source>
        <strain evidence="1 2">PLY_AMNH</strain>
    </source>
</reference>
<dbReference type="EMBL" id="LGRX02033185">
    <property type="protein sequence ID" value="KAK3242374.1"/>
    <property type="molecule type" value="Genomic_DNA"/>
</dbReference>
<name>A0AAE0BUT8_9CHLO</name>
<dbReference type="Proteomes" id="UP001190700">
    <property type="component" value="Unassembled WGS sequence"/>
</dbReference>
<sequence length="122" mass="13639">MHQVDLAIEEVDARTPGARTIQDILHVLKENETGFQKMIKKNKLSRQKGTQVPIIGNEHWLLLMIQVCDLGGRRTLQAYVYDPMGADRPARGKGAPKQKGMLGELQAAVSKWVKDNEGVMEC</sequence>
<organism evidence="1 2">
    <name type="scientific">Cymbomonas tetramitiformis</name>
    <dbReference type="NCBI Taxonomy" id="36881"/>
    <lineage>
        <taxon>Eukaryota</taxon>
        <taxon>Viridiplantae</taxon>
        <taxon>Chlorophyta</taxon>
        <taxon>Pyramimonadophyceae</taxon>
        <taxon>Pyramimonadales</taxon>
        <taxon>Pyramimonadaceae</taxon>
        <taxon>Cymbomonas</taxon>
    </lineage>
</organism>
<gene>
    <name evidence="1" type="ORF">CYMTET_47926</name>
</gene>
<protein>
    <submittedName>
        <fullName evidence="1">Uncharacterized protein</fullName>
    </submittedName>
</protein>
<evidence type="ECO:0000313" key="1">
    <source>
        <dbReference type="EMBL" id="KAK3242374.1"/>
    </source>
</evidence>